<name>A0ABY0FKG9_9BACT</name>
<dbReference type="RefSeq" id="WP_129604053.1">
    <property type="nucleotide sequence ID" value="NZ_PRLL01000002.1"/>
</dbReference>
<feature type="transmembrane region" description="Helical" evidence="1">
    <location>
        <begin position="6"/>
        <end position="25"/>
    </location>
</feature>
<dbReference type="EMBL" id="PRLL01000002">
    <property type="protein sequence ID" value="RYC73894.1"/>
    <property type="molecule type" value="Genomic_DNA"/>
</dbReference>
<keyword evidence="1" id="KW-0472">Membrane</keyword>
<evidence type="ECO:0000313" key="3">
    <source>
        <dbReference type="Proteomes" id="UP001191004"/>
    </source>
</evidence>
<evidence type="ECO:0000256" key="1">
    <source>
        <dbReference type="SAM" id="Phobius"/>
    </source>
</evidence>
<evidence type="ECO:0000313" key="2">
    <source>
        <dbReference type="EMBL" id="RYC73894.1"/>
    </source>
</evidence>
<comment type="caution">
    <text evidence="2">The sequence shown here is derived from an EMBL/GenBank/DDBJ whole genome shotgun (WGS) entry which is preliminary data.</text>
</comment>
<feature type="transmembrane region" description="Helical" evidence="1">
    <location>
        <begin position="46"/>
        <end position="75"/>
    </location>
</feature>
<keyword evidence="1" id="KW-1133">Transmembrane helix</keyword>
<organism evidence="2 3">
    <name type="scientific">Candidatus Nanosyncoccus nanoralicus</name>
    <dbReference type="NCBI Taxonomy" id="2171996"/>
    <lineage>
        <taxon>Bacteria</taxon>
        <taxon>Candidatus Saccharimonadota</taxon>
        <taxon>Candidatus Nanosyncoccalia</taxon>
        <taxon>Candidatus Nanosyncoccales</taxon>
        <taxon>Candidatus Nanosyncoccaceae</taxon>
        <taxon>Candidatus Nanosyncoccus</taxon>
    </lineage>
</organism>
<gene>
    <name evidence="2" type="ORF">G3KMM_00119</name>
</gene>
<accession>A0ABY0FKG9</accession>
<dbReference type="Proteomes" id="UP001191004">
    <property type="component" value="Unassembled WGS sequence"/>
</dbReference>
<keyword evidence="3" id="KW-1185">Reference proteome</keyword>
<proteinExistence type="predicted"/>
<sequence>MQWNFSFGWMLIGLIITTLSGLVVAKYQVISDNMLSGVSSYDRVKFWGLIGVGLGLAVTANLHTFFLTILVSLLFKR</sequence>
<reference evidence="2 3" key="2">
    <citation type="journal article" date="2020" name="Cell Rep.">
        <title>Acquisition and Adaptation of Ultra-small Parasitic Reduced Genome Bacteria to Mammalian Hosts.</title>
        <authorList>
            <person name="McLean J.S."/>
            <person name="Bor B."/>
            <person name="Kerns K.A."/>
            <person name="Liu Q."/>
            <person name="To T.T."/>
            <person name="Solden L."/>
            <person name="Hendrickson E.L."/>
            <person name="Wrighton K."/>
            <person name="Shi W."/>
            <person name="He X."/>
        </authorList>
    </citation>
    <scope>NUCLEOTIDE SEQUENCE [LARGE SCALE GENOMIC DNA]</scope>
    <source>
        <strain evidence="2 3">TM7_KMM_G3_1_HOT_351</strain>
    </source>
</reference>
<reference evidence="2 3" key="1">
    <citation type="journal article" date="2018" name="bioRxiv">
        <title>Evidence of independent acquisition and adaption of ultra-small bacteria to human hosts across the highly diverse yet reduced genomes of the phylum Saccharibacteria.</title>
        <authorList>
            <person name="McLean J.S."/>
            <person name="Bor B."/>
            <person name="To T.T."/>
            <person name="Liu Q."/>
            <person name="Kearns K.A."/>
            <person name="Solden L.M."/>
            <person name="Wrighton K.C."/>
            <person name="He X."/>
            <person name="Shi W."/>
        </authorList>
    </citation>
    <scope>NUCLEOTIDE SEQUENCE [LARGE SCALE GENOMIC DNA]</scope>
    <source>
        <strain evidence="2 3">TM7_KMM_G3_1_HOT_351</strain>
    </source>
</reference>
<protein>
    <submittedName>
        <fullName evidence="2">Uncharacterized protein</fullName>
    </submittedName>
</protein>
<keyword evidence="1" id="KW-0812">Transmembrane</keyword>